<evidence type="ECO:0000256" key="3">
    <source>
        <dbReference type="ARBA" id="ARBA00022729"/>
    </source>
</evidence>
<dbReference type="GO" id="GO:0016020">
    <property type="term" value="C:membrane"/>
    <property type="evidence" value="ECO:0007669"/>
    <property type="project" value="UniProtKB-SubCell"/>
</dbReference>
<organism evidence="9">
    <name type="scientific">Pseudo-nitzschia australis</name>
    <dbReference type="NCBI Taxonomy" id="44445"/>
    <lineage>
        <taxon>Eukaryota</taxon>
        <taxon>Sar</taxon>
        <taxon>Stramenopiles</taxon>
        <taxon>Ochrophyta</taxon>
        <taxon>Bacillariophyta</taxon>
        <taxon>Bacillariophyceae</taxon>
        <taxon>Bacillariophycidae</taxon>
        <taxon>Bacillariales</taxon>
        <taxon>Bacillariaceae</taxon>
        <taxon>Pseudo-nitzschia</taxon>
    </lineage>
</organism>
<proteinExistence type="predicted"/>
<evidence type="ECO:0000313" key="9">
    <source>
        <dbReference type="EMBL" id="CAE0711520.1"/>
    </source>
</evidence>
<dbReference type="PANTHER" id="PTHR21229:SF1">
    <property type="entry name" value="GH17801P"/>
    <property type="match status" value="1"/>
</dbReference>
<feature type="transmembrane region" description="Helical" evidence="7">
    <location>
        <begin position="471"/>
        <end position="494"/>
    </location>
</feature>
<evidence type="ECO:0000256" key="7">
    <source>
        <dbReference type="SAM" id="Phobius"/>
    </source>
</evidence>
<dbReference type="Pfam" id="PF06814">
    <property type="entry name" value="GOST_TM"/>
    <property type="match status" value="1"/>
</dbReference>
<dbReference type="AlphaFoldDB" id="A0A7S4ADS0"/>
<dbReference type="InterPro" id="IPR009637">
    <property type="entry name" value="GPR107/GPR108-like"/>
</dbReference>
<evidence type="ECO:0000259" key="8">
    <source>
        <dbReference type="Pfam" id="PF06814"/>
    </source>
</evidence>
<dbReference type="EMBL" id="HBIX01005361">
    <property type="protein sequence ID" value="CAE0711520.1"/>
    <property type="molecule type" value="Transcribed_RNA"/>
</dbReference>
<keyword evidence="5 7" id="KW-0472">Membrane</keyword>
<evidence type="ECO:0000256" key="6">
    <source>
        <dbReference type="SAM" id="MobiDB-lite"/>
    </source>
</evidence>
<feature type="transmembrane region" description="Helical" evidence="7">
    <location>
        <begin position="245"/>
        <end position="268"/>
    </location>
</feature>
<evidence type="ECO:0000256" key="4">
    <source>
        <dbReference type="ARBA" id="ARBA00022989"/>
    </source>
</evidence>
<feature type="transmembrane region" description="Helical" evidence="7">
    <location>
        <begin position="392"/>
        <end position="413"/>
    </location>
</feature>
<evidence type="ECO:0000256" key="5">
    <source>
        <dbReference type="ARBA" id="ARBA00023136"/>
    </source>
</evidence>
<keyword evidence="3" id="KW-0732">Signal</keyword>
<feature type="region of interest" description="Disordered" evidence="6">
    <location>
        <begin position="69"/>
        <end position="104"/>
    </location>
</feature>
<feature type="transmembrane region" description="Helical" evidence="7">
    <location>
        <begin position="317"/>
        <end position="343"/>
    </location>
</feature>
<name>A0A7S4ADS0_9STRA</name>
<reference evidence="9" key="1">
    <citation type="submission" date="2021-01" db="EMBL/GenBank/DDBJ databases">
        <authorList>
            <person name="Corre E."/>
            <person name="Pelletier E."/>
            <person name="Niang G."/>
            <person name="Scheremetjew M."/>
            <person name="Finn R."/>
            <person name="Kale V."/>
            <person name="Holt S."/>
            <person name="Cochrane G."/>
            <person name="Meng A."/>
            <person name="Brown T."/>
            <person name="Cohen L."/>
        </authorList>
    </citation>
    <scope>NUCLEOTIDE SEQUENCE</scope>
    <source>
        <strain evidence="9">10249 10 AB</strain>
    </source>
</reference>
<keyword evidence="4 7" id="KW-1133">Transmembrane helix</keyword>
<gene>
    <name evidence="9" type="ORF">PAUS00366_LOCUS4272</name>
</gene>
<feature type="domain" description="GOST seven transmembrane" evidence="8">
    <location>
        <begin position="248"/>
        <end position="499"/>
    </location>
</feature>
<keyword evidence="2 7" id="KW-0812">Transmembrane</keyword>
<feature type="transmembrane region" description="Helical" evidence="7">
    <location>
        <begin position="437"/>
        <end position="459"/>
    </location>
</feature>
<evidence type="ECO:0000256" key="1">
    <source>
        <dbReference type="ARBA" id="ARBA00004141"/>
    </source>
</evidence>
<protein>
    <recommendedName>
        <fullName evidence="8">GOST seven transmembrane domain-containing protein</fullName>
    </recommendedName>
</protein>
<dbReference type="PANTHER" id="PTHR21229">
    <property type="entry name" value="LUNG SEVEN TRANSMEMBRANE RECEPTOR"/>
    <property type="match status" value="1"/>
</dbReference>
<sequence length="549" mass="61623">MKLVSRLSYGKIFAVFAWSLSSLSQVANCEIRAFNLLLEPASEYIHFVEGFLLTPGYIDLSELLFVTTQDQGPSDPGSISGETKDGGNRRKNHRTLAADNSSSNSGTDYYMDGSALDIAVFHLPEECASTRAGCDWTELGVGAKSDDGVLRYCCSSDAITMGLCAGTQFGRLIMDNEKFVGKHRLMNVPSNGNYSNHLRYGRFEETEESGRYVVVFANCNDEGRRVIVEGNTVWRSKHGYLPGDLFGLMYFYGFLFLVYFAFLTWYGITMKMFEDANIPIQSWIFGTICMGTLEVFFRSGDLFVWNEDGSRFWVAYYVGVIIGALKRGISRCLLVMVALGWGVIRDELGPIMKKINLLGGLYIVVSLVNDIMTEVMVAEIQRMNQEEEEEIFDILSILGFVIVLIDVMFYFWIIDSLSGTMEYLENMKQTRKLLRYLRLRCILMFSILAGVIWAVFGIVDTYDQGIVTQEATWVIDAAMEMNYLFVLIAVAMLWRPQANAKEYAYVMELPAMSGALDDDDSEGAIELSGVVPSAADDSDEDVFDDEVQS</sequence>
<feature type="transmembrane region" description="Helical" evidence="7">
    <location>
        <begin position="355"/>
        <end position="372"/>
    </location>
</feature>
<comment type="subcellular location">
    <subcellularLocation>
        <location evidence="1">Membrane</location>
        <topology evidence="1">Multi-pass membrane protein</topology>
    </subcellularLocation>
</comment>
<feature type="transmembrane region" description="Helical" evidence="7">
    <location>
        <begin position="280"/>
        <end position="297"/>
    </location>
</feature>
<evidence type="ECO:0000256" key="2">
    <source>
        <dbReference type="ARBA" id="ARBA00022692"/>
    </source>
</evidence>
<dbReference type="InterPro" id="IPR053937">
    <property type="entry name" value="GOST_TM"/>
</dbReference>
<accession>A0A7S4ADS0</accession>
<dbReference type="GO" id="GO:0005794">
    <property type="term" value="C:Golgi apparatus"/>
    <property type="evidence" value="ECO:0007669"/>
    <property type="project" value="TreeGrafter"/>
</dbReference>